<evidence type="ECO:0000313" key="3">
    <source>
        <dbReference type="WBParaSite" id="TMUE_1000003556.1"/>
    </source>
</evidence>
<evidence type="ECO:0000256" key="1">
    <source>
        <dbReference type="SAM" id="MobiDB-lite"/>
    </source>
</evidence>
<proteinExistence type="predicted"/>
<accession>A0A5S6Q8D5</accession>
<sequence>MNECPELTTLLWLKWQTELWTRSRDVVFRWSGERDWVNDGDGGGDNDDDDGGGGDGGGGSGNQLPINSSSTRPMSRLVSDRVGRQSAAATATASCTKISCEGCRWLLLLRARAASLLIIVCVCVRAYVCVCVDDDSV</sequence>
<protein>
    <submittedName>
        <fullName evidence="3">Uncharacterized protein</fullName>
    </submittedName>
</protein>
<organism evidence="2 3">
    <name type="scientific">Trichuris muris</name>
    <name type="common">Mouse whipworm</name>
    <dbReference type="NCBI Taxonomy" id="70415"/>
    <lineage>
        <taxon>Eukaryota</taxon>
        <taxon>Metazoa</taxon>
        <taxon>Ecdysozoa</taxon>
        <taxon>Nematoda</taxon>
        <taxon>Enoplea</taxon>
        <taxon>Dorylaimia</taxon>
        <taxon>Trichinellida</taxon>
        <taxon>Trichuridae</taxon>
        <taxon>Trichuris</taxon>
    </lineage>
</organism>
<keyword evidence="2" id="KW-1185">Reference proteome</keyword>
<evidence type="ECO:0000313" key="2">
    <source>
        <dbReference type="Proteomes" id="UP000046395"/>
    </source>
</evidence>
<feature type="compositionally biased region" description="Polar residues" evidence="1">
    <location>
        <begin position="63"/>
        <end position="73"/>
    </location>
</feature>
<reference evidence="3" key="1">
    <citation type="submission" date="2019-12" db="UniProtKB">
        <authorList>
            <consortium name="WormBaseParasite"/>
        </authorList>
    </citation>
    <scope>IDENTIFICATION</scope>
</reference>
<feature type="region of interest" description="Disordered" evidence="1">
    <location>
        <begin position="34"/>
        <end position="74"/>
    </location>
</feature>
<name>A0A5S6Q8D5_TRIMR</name>
<dbReference type="Proteomes" id="UP000046395">
    <property type="component" value="Unassembled WGS sequence"/>
</dbReference>
<feature type="compositionally biased region" description="Acidic residues" evidence="1">
    <location>
        <begin position="42"/>
        <end position="52"/>
    </location>
</feature>
<dbReference type="WBParaSite" id="TMUE_1000003556.1">
    <property type="protein sequence ID" value="TMUE_1000003556.1"/>
    <property type="gene ID" value="WBGene00298747"/>
</dbReference>
<dbReference type="AlphaFoldDB" id="A0A5S6Q8D5"/>